<dbReference type="GO" id="GO:0022857">
    <property type="term" value="F:transmembrane transporter activity"/>
    <property type="evidence" value="ECO:0007669"/>
    <property type="project" value="TreeGrafter"/>
</dbReference>
<reference evidence="10" key="2">
    <citation type="journal article" date="2022" name="Microbiol. Resour. Announc.">
        <title>Metagenome Sequencing to Explore Phylogenomics of Terrestrial Cyanobacteria.</title>
        <authorList>
            <person name="Ward R.D."/>
            <person name="Stajich J.E."/>
            <person name="Johansen J.R."/>
            <person name="Huntemann M."/>
            <person name="Clum A."/>
            <person name="Foster B."/>
            <person name="Foster B."/>
            <person name="Roux S."/>
            <person name="Palaniappan K."/>
            <person name="Varghese N."/>
            <person name="Mukherjee S."/>
            <person name="Reddy T.B.K."/>
            <person name="Daum C."/>
            <person name="Copeland A."/>
            <person name="Chen I.A."/>
            <person name="Ivanova N.N."/>
            <person name="Kyrpides N.C."/>
            <person name="Shapiro N."/>
            <person name="Eloe-Fadrosh E.A."/>
            <person name="Pietrasiak N."/>
        </authorList>
    </citation>
    <scope>NUCLEOTIDE SEQUENCE</scope>
    <source>
        <strain evidence="10">JT2-VF2</strain>
    </source>
</reference>
<dbReference type="Proteomes" id="UP000715781">
    <property type="component" value="Unassembled WGS sequence"/>
</dbReference>
<evidence type="ECO:0000259" key="8">
    <source>
        <dbReference type="Pfam" id="PF02687"/>
    </source>
</evidence>
<evidence type="ECO:0000313" key="11">
    <source>
        <dbReference type="Proteomes" id="UP000715781"/>
    </source>
</evidence>
<sequence length="423" mass="44745">MFKGFYKVKNSRTVPLLEILSMAAETLWSNKLRTGLTMLGVIIGISSVIAITSVGQGVQKGVEQQIQALGTDVIQILAGAARSGNISQGIGSSSTLTWEDAKAIAQQAPSAQIVSAYLQRNAQVVYEGQNTSTTIYGTDLNYPEARNTHPQEGRFFTQEELNTAAQVAIIGPTVQRTLFGQGVNAIGEKIRIRGEAYEVIGVMEPKGSQGPMDRDDQIFIPLTSMSARLVGNNALAGVSVSGILVKSSNPEQLEAAQFQVTNLLRLRHNIYPPQADDFRLTNQADIVNTFTNVVGLFTVMLVAIAGISLVVGGIGIANIMLVSVVERTREIGIRKAVGATNSAILNQFLAEAIVISIVGGGIGMASGILIAFGSATIFKFPFVISFLSIIVGFGLSLSVGLIAGVIPARNAAKLDPITALRSD</sequence>
<dbReference type="GO" id="GO:0005886">
    <property type="term" value="C:plasma membrane"/>
    <property type="evidence" value="ECO:0007669"/>
    <property type="project" value="UniProtKB-SubCell"/>
</dbReference>
<evidence type="ECO:0000256" key="7">
    <source>
        <dbReference type="SAM" id="Phobius"/>
    </source>
</evidence>
<dbReference type="Pfam" id="PF02687">
    <property type="entry name" value="FtsX"/>
    <property type="match status" value="1"/>
</dbReference>
<comment type="caution">
    <text evidence="10">The sequence shown here is derived from an EMBL/GenBank/DDBJ whole genome shotgun (WGS) entry which is preliminary data.</text>
</comment>
<dbReference type="InterPro" id="IPR025857">
    <property type="entry name" value="MacB_PCD"/>
</dbReference>
<accession>A0A951PUB3</accession>
<feature type="transmembrane region" description="Helical" evidence="7">
    <location>
        <begin position="36"/>
        <end position="55"/>
    </location>
</feature>
<evidence type="ECO:0000313" key="10">
    <source>
        <dbReference type="EMBL" id="MBW4560409.1"/>
    </source>
</evidence>
<dbReference type="InterPro" id="IPR050250">
    <property type="entry name" value="Macrolide_Exporter_MacB"/>
</dbReference>
<dbReference type="Pfam" id="PF12704">
    <property type="entry name" value="MacB_PCD"/>
    <property type="match status" value="1"/>
</dbReference>
<reference evidence="10" key="1">
    <citation type="submission" date="2021-05" db="EMBL/GenBank/DDBJ databases">
        <authorList>
            <person name="Pietrasiak N."/>
            <person name="Ward R."/>
            <person name="Stajich J.E."/>
            <person name="Kurbessoian T."/>
        </authorList>
    </citation>
    <scope>NUCLEOTIDE SEQUENCE</scope>
    <source>
        <strain evidence="10">JT2-VF2</strain>
    </source>
</reference>
<feature type="transmembrane region" description="Helical" evidence="7">
    <location>
        <begin position="384"/>
        <end position="406"/>
    </location>
</feature>
<feature type="domain" description="MacB-like periplasmic core" evidence="9">
    <location>
        <begin position="34"/>
        <end position="262"/>
    </location>
</feature>
<keyword evidence="4 7" id="KW-1133">Transmembrane helix</keyword>
<keyword evidence="5 7" id="KW-0472">Membrane</keyword>
<comment type="similarity">
    <text evidence="6">Belongs to the ABC-4 integral membrane protein family.</text>
</comment>
<evidence type="ECO:0000256" key="1">
    <source>
        <dbReference type="ARBA" id="ARBA00004651"/>
    </source>
</evidence>
<organism evidence="10 11">
    <name type="scientific">Mojavia pulchra JT2-VF2</name>
    <dbReference type="NCBI Taxonomy" id="287848"/>
    <lineage>
        <taxon>Bacteria</taxon>
        <taxon>Bacillati</taxon>
        <taxon>Cyanobacteriota</taxon>
        <taxon>Cyanophyceae</taxon>
        <taxon>Nostocales</taxon>
        <taxon>Nostocaceae</taxon>
    </lineage>
</organism>
<evidence type="ECO:0000256" key="5">
    <source>
        <dbReference type="ARBA" id="ARBA00023136"/>
    </source>
</evidence>
<dbReference type="EMBL" id="JAHHHN010000002">
    <property type="protein sequence ID" value="MBW4560409.1"/>
    <property type="molecule type" value="Genomic_DNA"/>
</dbReference>
<evidence type="ECO:0000259" key="9">
    <source>
        <dbReference type="Pfam" id="PF12704"/>
    </source>
</evidence>
<evidence type="ECO:0000256" key="4">
    <source>
        <dbReference type="ARBA" id="ARBA00022989"/>
    </source>
</evidence>
<dbReference type="AlphaFoldDB" id="A0A951PUB3"/>
<dbReference type="PANTHER" id="PTHR30572:SF4">
    <property type="entry name" value="ABC TRANSPORTER PERMEASE YTRF"/>
    <property type="match status" value="1"/>
</dbReference>
<name>A0A951PUB3_9NOST</name>
<gene>
    <name evidence="10" type="ORF">KME32_04480</name>
</gene>
<dbReference type="InterPro" id="IPR003838">
    <property type="entry name" value="ABC3_permease_C"/>
</dbReference>
<proteinExistence type="inferred from homology"/>
<comment type="subcellular location">
    <subcellularLocation>
        <location evidence="1">Cell membrane</location>
        <topology evidence="1">Multi-pass membrane protein</topology>
    </subcellularLocation>
</comment>
<feature type="domain" description="ABC3 transporter permease C-terminal" evidence="8">
    <location>
        <begin position="303"/>
        <end position="416"/>
    </location>
</feature>
<evidence type="ECO:0000256" key="6">
    <source>
        <dbReference type="ARBA" id="ARBA00038076"/>
    </source>
</evidence>
<protein>
    <submittedName>
        <fullName evidence="10">ABC transporter permease</fullName>
    </submittedName>
</protein>
<dbReference type="PANTHER" id="PTHR30572">
    <property type="entry name" value="MEMBRANE COMPONENT OF TRANSPORTER-RELATED"/>
    <property type="match status" value="1"/>
</dbReference>
<keyword evidence="2" id="KW-1003">Cell membrane</keyword>
<feature type="transmembrane region" description="Helical" evidence="7">
    <location>
        <begin position="293"/>
        <end position="325"/>
    </location>
</feature>
<feature type="transmembrane region" description="Helical" evidence="7">
    <location>
        <begin position="352"/>
        <end position="378"/>
    </location>
</feature>
<keyword evidence="3 7" id="KW-0812">Transmembrane</keyword>
<evidence type="ECO:0000256" key="2">
    <source>
        <dbReference type="ARBA" id="ARBA00022475"/>
    </source>
</evidence>
<evidence type="ECO:0000256" key="3">
    <source>
        <dbReference type="ARBA" id="ARBA00022692"/>
    </source>
</evidence>